<dbReference type="PROSITE" id="PS51257">
    <property type="entry name" value="PROKAR_LIPOPROTEIN"/>
    <property type="match status" value="1"/>
</dbReference>
<evidence type="ECO:0000313" key="1">
    <source>
        <dbReference type="EMBL" id="OAY21763.1"/>
    </source>
</evidence>
<dbReference type="AlphaFoldDB" id="A0A199UBC3"/>
<accession>A0A199UBC3</accession>
<reference evidence="1" key="1">
    <citation type="submission" date="2016-02" db="EMBL/GenBank/DDBJ databases">
        <title>WGS assembly of Manihot esculenta.</title>
        <authorList>
            <person name="Bredeson J.V."/>
            <person name="Prochnik S.E."/>
            <person name="Lyons J.B."/>
            <person name="Schmutz J."/>
            <person name="Grimwood J."/>
            <person name="Vrebalov J."/>
            <person name="Bart R.S."/>
            <person name="Amuge T."/>
            <person name="Ferguson M.E."/>
            <person name="Green R."/>
            <person name="Putnam N."/>
            <person name="Stites J."/>
            <person name="Rounsley S."/>
            <person name="Rokhsar D.S."/>
        </authorList>
    </citation>
    <scope>NUCLEOTIDE SEQUENCE [LARGE SCALE GENOMIC DNA]</scope>
    <source>
        <tissue evidence="1">Leaf</tissue>
    </source>
</reference>
<name>A0A199UBC3_MANES</name>
<proteinExistence type="predicted"/>
<dbReference type="EMBL" id="KV450673">
    <property type="protein sequence ID" value="OAY21763.1"/>
    <property type="molecule type" value="Genomic_DNA"/>
</dbReference>
<gene>
    <name evidence="1" type="ORF">MANES_S059700</name>
</gene>
<protein>
    <submittedName>
        <fullName evidence="1">Uncharacterized protein</fullName>
    </submittedName>
</protein>
<organism evidence="1">
    <name type="scientific">Manihot esculenta</name>
    <name type="common">Cassava</name>
    <name type="synonym">Jatropha manihot</name>
    <dbReference type="NCBI Taxonomy" id="3983"/>
    <lineage>
        <taxon>Eukaryota</taxon>
        <taxon>Viridiplantae</taxon>
        <taxon>Streptophyta</taxon>
        <taxon>Embryophyta</taxon>
        <taxon>Tracheophyta</taxon>
        <taxon>Spermatophyta</taxon>
        <taxon>Magnoliopsida</taxon>
        <taxon>eudicotyledons</taxon>
        <taxon>Gunneridae</taxon>
        <taxon>Pentapetalae</taxon>
        <taxon>rosids</taxon>
        <taxon>fabids</taxon>
        <taxon>Malpighiales</taxon>
        <taxon>Euphorbiaceae</taxon>
        <taxon>Crotonoideae</taxon>
        <taxon>Manihoteae</taxon>
        <taxon>Manihot</taxon>
    </lineage>
</organism>
<sequence>MGKGSIDSLCSFSCLGCLVGLACRFLCLYGSRSDFLAILASGGRRCFYSRDAQCPSGGSSVLSLSKFVKCVVLLLMPLI</sequence>